<dbReference type="EMBL" id="CAJNOJ010000976">
    <property type="protein sequence ID" value="CAF1536719.1"/>
    <property type="molecule type" value="Genomic_DNA"/>
</dbReference>
<dbReference type="OrthoDB" id="10036553at2759"/>
<proteinExistence type="predicted"/>
<dbReference type="InterPro" id="IPR032710">
    <property type="entry name" value="NTF2-like_dom_sf"/>
</dbReference>
<comment type="caution">
    <text evidence="1">The sequence shown here is derived from an EMBL/GenBank/DDBJ whole genome shotgun (WGS) entry which is preliminary data.</text>
</comment>
<dbReference type="EMBL" id="CAJNOR010005212">
    <property type="protein sequence ID" value="CAF1551655.1"/>
    <property type="molecule type" value="Genomic_DNA"/>
</dbReference>
<keyword evidence="3" id="KW-1185">Reference proteome</keyword>
<sequence length="118" mass="13475">MASPIDIIKEKHRRMILLWNSKKLEDIVTTMCASDAYLSEYGILRKGHHQILNALETHYSTTYKSSTIELLSISDDCFVETIAFTLGDRVGFCHLTWKKIGDDWKITCGLWSCSCKAL</sequence>
<evidence type="ECO:0000313" key="3">
    <source>
        <dbReference type="Proteomes" id="UP000663828"/>
    </source>
</evidence>
<reference evidence="1" key="1">
    <citation type="submission" date="2021-02" db="EMBL/GenBank/DDBJ databases">
        <authorList>
            <person name="Nowell W R."/>
        </authorList>
    </citation>
    <scope>NUCLEOTIDE SEQUENCE</scope>
</reference>
<gene>
    <name evidence="1" type="ORF">EDS130_LOCUS45005</name>
    <name evidence="2" type="ORF">XAT740_LOCUS42942</name>
</gene>
<organism evidence="1 4">
    <name type="scientific">Adineta ricciae</name>
    <name type="common">Rotifer</name>
    <dbReference type="NCBI Taxonomy" id="249248"/>
    <lineage>
        <taxon>Eukaryota</taxon>
        <taxon>Metazoa</taxon>
        <taxon>Spiralia</taxon>
        <taxon>Gnathifera</taxon>
        <taxon>Rotifera</taxon>
        <taxon>Eurotatoria</taxon>
        <taxon>Bdelloidea</taxon>
        <taxon>Adinetida</taxon>
        <taxon>Adinetidae</taxon>
        <taxon>Adineta</taxon>
    </lineage>
</organism>
<dbReference type="SUPFAM" id="SSF54427">
    <property type="entry name" value="NTF2-like"/>
    <property type="match status" value="1"/>
</dbReference>
<evidence type="ECO:0000313" key="4">
    <source>
        <dbReference type="Proteomes" id="UP000663852"/>
    </source>
</evidence>
<dbReference type="Proteomes" id="UP000663828">
    <property type="component" value="Unassembled WGS sequence"/>
</dbReference>
<name>A0A815VZM1_ADIRI</name>
<evidence type="ECO:0000313" key="1">
    <source>
        <dbReference type="EMBL" id="CAF1536719.1"/>
    </source>
</evidence>
<protein>
    <recommendedName>
        <fullName evidence="5">DUF4440 domain-containing protein</fullName>
    </recommendedName>
</protein>
<evidence type="ECO:0008006" key="5">
    <source>
        <dbReference type="Google" id="ProtNLM"/>
    </source>
</evidence>
<dbReference type="AlphaFoldDB" id="A0A815VZM1"/>
<dbReference type="Proteomes" id="UP000663852">
    <property type="component" value="Unassembled WGS sequence"/>
</dbReference>
<accession>A0A815VZM1</accession>
<evidence type="ECO:0000313" key="2">
    <source>
        <dbReference type="EMBL" id="CAF1551655.1"/>
    </source>
</evidence>